<keyword evidence="5" id="KW-1185">Reference proteome</keyword>
<sequence length="470" mass="48013">MSDTNPGGGSNDQTKRRQRLVVIGAVVVIVAITGLGLMLTDETAPPPKPKPITQAIQQPGTIDDRDAWRTKSAATLADLEQRVQRQQARLEEQQASIEKMASAAAAQQASAAVAASLAAAASSAAAPAAASAATPASSVTAATTLNKPLPVTARGLGGKQVLPPPGGTLAQRIDGSDAPPRQLEIISFADDGSGSGADSANAAGASGGKPEVLGFPTDPKARRYATTKGTNAATSSGGQGLVNILPAGSFFRVGMLNGVDAPTGGQAQSDPLSVDLHALEAANLPNRKRLDLRDCRVVAATWGDLSSERMMGRTQTLSCILEGKSIEIPIKGKLIGEDGKEGVRGRLVTKQGQLLANAILSGTLGGIGQAFQQSATVTSIGGGGISQTVDSGQIGRAAIGGGVGSAGQMLAQYYLKAADKLYPVIETDATRTIEVSITQGTFVDASTAALFDRRDSSRRSGDRSRRLSDD</sequence>
<keyword evidence="3" id="KW-0812">Transmembrane</keyword>
<keyword evidence="1" id="KW-0175">Coiled coil</keyword>
<dbReference type="EMBL" id="QTPM01000079">
    <property type="protein sequence ID" value="RQY80256.1"/>
    <property type="molecule type" value="Genomic_DNA"/>
</dbReference>
<evidence type="ECO:0000256" key="2">
    <source>
        <dbReference type="SAM" id="MobiDB-lite"/>
    </source>
</evidence>
<name>A0ABX9YFB7_9BURK</name>
<dbReference type="Pfam" id="PF03743">
    <property type="entry name" value="TrbI"/>
    <property type="match status" value="1"/>
</dbReference>
<evidence type="ECO:0000256" key="3">
    <source>
        <dbReference type="SAM" id="Phobius"/>
    </source>
</evidence>
<gene>
    <name evidence="4" type="ORF">DF017_34255</name>
</gene>
<feature type="region of interest" description="Disordered" evidence="2">
    <location>
        <begin position="188"/>
        <end position="222"/>
    </location>
</feature>
<evidence type="ECO:0000313" key="4">
    <source>
        <dbReference type="EMBL" id="RQY80256.1"/>
    </source>
</evidence>
<evidence type="ECO:0000313" key="5">
    <source>
        <dbReference type="Proteomes" id="UP000281098"/>
    </source>
</evidence>
<dbReference type="CDD" id="cd16430">
    <property type="entry name" value="TraB"/>
    <property type="match status" value="1"/>
</dbReference>
<protein>
    <submittedName>
        <fullName evidence="4">Conjugal transfer protein TraI</fullName>
    </submittedName>
</protein>
<dbReference type="RefSeq" id="WP_124491802.1">
    <property type="nucleotide sequence ID" value="NZ_QTOI01000072.1"/>
</dbReference>
<proteinExistence type="predicted"/>
<feature type="region of interest" description="Disordered" evidence="2">
    <location>
        <begin position="149"/>
        <end position="176"/>
    </location>
</feature>
<dbReference type="InterPro" id="IPR005498">
    <property type="entry name" value="T4SS_VirB10/TraB/TrbI"/>
</dbReference>
<keyword evidence="3" id="KW-1133">Transmembrane helix</keyword>
<comment type="caution">
    <text evidence="4">The sequence shown here is derived from an EMBL/GenBank/DDBJ whole genome shotgun (WGS) entry which is preliminary data.</text>
</comment>
<feature type="compositionally biased region" description="Low complexity" evidence="2">
    <location>
        <begin position="189"/>
        <end position="204"/>
    </location>
</feature>
<evidence type="ECO:0000256" key="1">
    <source>
        <dbReference type="SAM" id="Coils"/>
    </source>
</evidence>
<feature type="coiled-coil region" evidence="1">
    <location>
        <begin position="69"/>
        <end position="103"/>
    </location>
</feature>
<accession>A0ABX9YFB7</accession>
<feature type="transmembrane region" description="Helical" evidence="3">
    <location>
        <begin position="20"/>
        <end position="39"/>
    </location>
</feature>
<reference evidence="4 5" key="1">
    <citation type="submission" date="2018-08" db="EMBL/GenBank/DDBJ databases">
        <title>Comparative analysis of Burkholderia isolates from Puerto Rico.</title>
        <authorList>
            <person name="Hall C."/>
            <person name="Sahl J."/>
            <person name="Wagner D."/>
        </authorList>
    </citation>
    <scope>NUCLEOTIDE SEQUENCE [LARGE SCALE GENOMIC DNA]</scope>
    <source>
        <strain evidence="4 5">Bp8966</strain>
    </source>
</reference>
<dbReference type="Proteomes" id="UP000281098">
    <property type="component" value="Unassembled WGS sequence"/>
</dbReference>
<organism evidence="4 5">
    <name type="scientific">Burkholderia stagnalis</name>
    <dbReference type="NCBI Taxonomy" id="1503054"/>
    <lineage>
        <taxon>Bacteria</taxon>
        <taxon>Pseudomonadati</taxon>
        <taxon>Pseudomonadota</taxon>
        <taxon>Betaproteobacteria</taxon>
        <taxon>Burkholderiales</taxon>
        <taxon>Burkholderiaceae</taxon>
        <taxon>Burkholderia</taxon>
        <taxon>Burkholderia cepacia complex</taxon>
    </lineage>
</organism>
<keyword evidence="3" id="KW-0472">Membrane</keyword>